<feature type="disulfide bond" evidence="18">
    <location>
        <begin position="577"/>
        <end position="582"/>
    </location>
</feature>
<dbReference type="Pfam" id="PF08725">
    <property type="entry name" value="Integrin_b_cyt"/>
    <property type="match status" value="1"/>
</dbReference>
<feature type="disulfide bond" evidence="18">
    <location>
        <begin position="537"/>
        <end position="542"/>
    </location>
</feature>
<comment type="subcellular location">
    <subcellularLocation>
        <location evidence="1 19">Cell membrane</location>
        <topology evidence="1 19">Single-pass type I membrane protein</topology>
    </subcellularLocation>
</comment>
<evidence type="ECO:0000256" key="11">
    <source>
        <dbReference type="ARBA" id="ARBA00022842"/>
    </source>
</evidence>
<evidence type="ECO:0000256" key="12">
    <source>
        <dbReference type="ARBA" id="ARBA00022889"/>
    </source>
</evidence>
<dbReference type="PANTHER" id="PTHR10082">
    <property type="entry name" value="INTEGRIN BETA SUBUNIT"/>
    <property type="match status" value="1"/>
</dbReference>
<evidence type="ECO:0000256" key="3">
    <source>
        <dbReference type="ARBA" id="ARBA00022475"/>
    </source>
</evidence>
<evidence type="ECO:0000256" key="1">
    <source>
        <dbReference type="ARBA" id="ARBA00004251"/>
    </source>
</evidence>
<feature type="disulfide bond" evidence="18">
    <location>
        <begin position="461"/>
        <end position="475"/>
    </location>
</feature>
<keyword evidence="13 20" id="KW-1133">Transmembrane helix</keyword>
<sequence>QRTCGSCVSAGPLCGWCQQEGFDATNHERCDTTDNLALHGCDEHYMVFPEHNITYDSELKPRNAEGGQEAIQLSPQKVSIKLRPNDAFKFSVNFRQAENYPVDLYYVMDLSNSMSDDKSKLAELGDLLSEEMGKITKNFHLGFGSFVDKETMPYISTVPTKLVSPCNGCAAPYAFRNQLPLTDDTSKFKTKVERTQISGNLDGPEGGFDAIMQAVSCNNEIGWRETARKLLIYSSDAPYHFAGDGKLGGIVTPNDGHCHLDDDGLYSASLSQDYPSIGQLSKIISDKKVNVIFAVTKSRVPIYRLLGDFIEGSTVGELANDSSNVVALVRDNYNKISSTVELKADGNEDVFVSFRAKCGENEDFTESAKCDKLRIGQNVTFEVSLKVTSCPEDPAQRRKSFNIYPVGLTEKLTVEVDLICECDCESPELEQRNSDRCNGTGTYECGACTCAEGAYGKKCECSASNLESDDYEASCKRTNTSEVCEGRGQCLCGRCECYPITPGDPSRKYDGSFCECNNYACDFSGGELCGGPSRGICKCRECQCLPGFSGAACDCPTSQETCRAKESGLMCNGKGRCRCGECICDKDDYYTGRTCEDCPVCPGKCDENKACVQCTAHKTGDLTEDYCKANCTHVDVVPYVEDLPDRRLCKFRDEDDCDFYFTYVYMSNQVQAQRTKECPKPVNVLAIVLGVIAGIILVGLALLLIWKLFVTIHDRREFANFEKERQNARWEMAENPIYKQATSTFKNPTYANKG</sequence>
<evidence type="ECO:0000256" key="15">
    <source>
        <dbReference type="ARBA" id="ARBA00023136"/>
    </source>
</evidence>
<reference evidence="24" key="3">
    <citation type="submission" date="2015-06" db="UniProtKB">
        <authorList>
            <consortium name="EnsemblMetazoa"/>
        </authorList>
    </citation>
    <scope>IDENTIFICATION</scope>
</reference>
<feature type="disulfide bond" evidence="18">
    <location>
        <begin position="539"/>
        <end position="571"/>
    </location>
</feature>
<dbReference type="InterPro" id="IPR015812">
    <property type="entry name" value="Integrin_bsu"/>
</dbReference>
<feature type="disulfide bond" evidence="18">
    <location>
        <begin position="492"/>
        <end position="529"/>
    </location>
</feature>
<dbReference type="Pfam" id="PF18372">
    <property type="entry name" value="I-EGF_1"/>
    <property type="match status" value="1"/>
</dbReference>
<dbReference type="Gene3D" id="3.40.50.410">
    <property type="entry name" value="von Willebrand factor, type A domain"/>
    <property type="match status" value="1"/>
</dbReference>
<keyword evidence="11" id="KW-0460">Magnesium</keyword>
<keyword evidence="4" id="KW-0245">EGF-like domain</keyword>
<feature type="disulfide bond" evidence="18">
    <location>
        <begin position="217"/>
        <end position="258"/>
    </location>
</feature>
<feature type="disulfide bond" evidence="18">
    <location>
        <begin position="490"/>
        <end position="495"/>
    </location>
</feature>
<evidence type="ECO:0000256" key="19">
    <source>
        <dbReference type="RuleBase" id="RU000633"/>
    </source>
</evidence>
<feature type="disulfide bond" evidence="18">
    <location>
        <begin position="611"/>
        <end position="678"/>
    </location>
</feature>
<dbReference type="SUPFAM" id="SSF69687">
    <property type="entry name" value="Integrin beta tail domain"/>
    <property type="match status" value="1"/>
</dbReference>
<feature type="disulfide bond" evidence="18">
    <location>
        <begin position="4"/>
        <end position="14"/>
    </location>
</feature>
<reference evidence="25" key="2">
    <citation type="journal article" date="2013" name="Nature">
        <title>Insights into bilaterian evolution from three spiralian genomes.</title>
        <authorList>
            <person name="Simakov O."/>
            <person name="Marletaz F."/>
            <person name="Cho S.J."/>
            <person name="Edsinger-Gonzales E."/>
            <person name="Havlak P."/>
            <person name="Hellsten U."/>
            <person name="Kuo D.H."/>
            <person name="Larsson T."/>
            <person name="Lv J."/>
            <person name="Arendt D."/>
            <person name="Savage R."/>
            <person name="Osoegawa K."/>
            <person name="de Jong P."/>
            <person name="Grimwood J."/>
            <person name="Chapman J.A."/>
            <person name="Shapiro H."/>
            <person name="Aerts A."/>
            <person name="Otillar R.P."/>
            <person name="Terry A.Y."/>
            <person name="Boore J.L."/>
            <person name="Grigoriev I.V."/>
            <person name="Lindberg D.R."/>
            <person name="Seaver E.C."/>
            <person name="Weisblat D.A."/>
            <person name="Putnam N.H."/>
            <person name="Rokhsar D.S."/>
        </authorList>
    </citation>
    <scope>NUCLEOTIDE SEQUENCE</scope>
    <source>
        <strain evidence="25">I ESC-2004</strain>
    </source>
</reference>
<reference evidence="25" key="1">
    <citation type="submission" date="2012-12" db="EMBL/GenBank/DDBJ databases">
        <authorList>
            <person name="Hellsten U."/>
            <person name="Grimwood J."/>
            <person name="Chapman J.A."/>
            <person name="Shapiro H."/>
            <person name="Aerts A."/>
            <person name="Otillar R.P."/>
            <person name="Terry A.Y."/>
            <person name="Boore J.L."/>
            <person name="Simakov O."/>
            <person name="Marletaz F."/>
            <person name="Cho S.-J."/>
            <person name="Edsinger-Gonzales E."/>
            <person name="Havlak P."/>
            <person name="Kuo D.-H."/>
            <person name="Larsson T."/>
            <person name="Lv J."/>
            <person name="Arendt D."/>
            <person name="Savage R."/>
            <person name="Osoegawa K."/>
            <person name="de Jong P."/>
            <person name="Lindberg D.R."/>
            <person name="Seaver E.C."/>
            <person name="Weisblat D.A."/>
            <person name="Putnam N.H."/>
            <person name="Grigoriev I.V."/>
            <person name="Rokhsar D.S."/>
        </authorList>
    </citation>
    <scope>NUCLEOTIDE SEQUENCE</scope>
    <source>
        <strain evidence="25">I ESC-2004</strain>
    </source>
</reference>
<feature type="disulfide bond" evidence="18">
    <location>
        <begin position="605"/>
        <end position="614"/>
    </location>
</feature>
<dbReference type="SUPFAM" id="SSF53300">
    <property type="entry name" value="vWA-like"/>
    <property type="match status" value="1"/>
</dbReference>
<dbReference type="InterPro" id="IPR057073">
    <property type="entry name" value="EGF_integrin_2"/>
</dbReference>
<evidence type="ECO:0000259" key="22">
    <source>
        <dbReference type="SMART" id="SM01241"/>
    </source>
</evidence>
<dbReference type="InterPro" id="IPR002369">
    <property type="entry name" value="Integrin_bsu_VWA"/>
</dbReference>
<evidence type="ECO:0000256" key="9">
    <source>
        <dbReference type="ARBA" id="ARBA00022737"/>
    </source>
</evidence>
<dbReference type="SUPFAM" id="SSF103575">
    <property type="entry name" value="Plexin repeat"/>
    <property type="match status" value="1"/>
</dbReference>
<dbReference type="InterPro" id="IPR040622">
    <property type="entry name" value="EGF_integrin_1"/>
</dbReference>
<evidence type="ECO:0000256" key="17">
    <source>
        <dbReference type="ARBA" id="ARBA00023180"/>
    </source>
</evidence>
<dbReference type="GO" id="GO:0007160">
    <property type="term" value="P:cell-matrix adhesion"/>
    <property type="evidence" value="ECO:0007669"/>
    <property type="project" value="TreeGrafter"/>
</dbReference>
<protein>
    <recommendedName>
        <fullName evidence="19">Integrin beta</fullName>
    </recommendedName>
</protein>
<feature type="disulfide bond" evidence="18">
    <location>
        <begin position="598"/>
        <end position="601"/>
    </location>
</feature>
<evidence type="ECO:0000256" key="20">
    <source>
        <dbReference type="SAM" id="Phobius"/>
    </source>
</evidence>
<dbReference type="Pfam" id="PF07965">
    <property type="entry name" value="Integrin_B_tail"/>
    <property type="match status" value="1"/>
</dbReference>
<dbReference type="InterPro" id="IPR036465">
    <property type="entry name" value="vWFA_dom_sf"/>
</dbReference>
<feature type="domain" description="Integrin beta subunit cytoplasmic" evidence="22">
    <location>
        <begin position="707"/>
        <end position="753"/>
    </location>
</feature>
<dbReference type="Gene3D" id="1.20.5.100">
    <property type="entry name" value="Cytochrome c1, transmembrane anchor, C-terminal"/>
    <property type="match status" value="1"/>
</dbReference>
<feature type="disulfide bond" evidence="18">
    <location>
        <begin position="555"/>
        <end position="562"/>
    </location>
</feature>
<dbReference type="PRINTS" id="PR01186">
    <property type="entry name" value="INTEGRINB"/>
</dbReference>
<evidence type="ECO:0000256" key="14">
    <source>
        <dbReference type="ARBA" id="ARBA00023037"/>
    </source>
</evidence>
<evidence type="ECO:0000256" key="4">
    <source>
        <dbReference type="ARBA" id="ARBA00022536"/>
    </source>
</evidence>
<dbReference type="Gene3D" id="2.10.25.10">
    <property type="entry name" value="Laminin"/>
    <property type="match status" value="4"/>
</dbReference>
<feature type="disulfide bond" evidence="18">
    <location>
        <begin position="420"/>
        <end position="424"/>
    </location>
</feature>
<dbReference type="Pfam" id="PF00362">
    <property type="entry name" value="Integrin_beta"/>
    <property type="match status" value="1"/>
</dbReference>
<feature type="disulfide bond" evidence="18">
    <location>
        <begin position="631"/>
        <end position="657"/>
    </location>
</feature>
<keyword evidence="12 19" id="KW-0130">Cell adhesion</keyword>
<feature type="disulfide bond" evidence="18">
    <location>
        <begin position="358"/>
        <end position="370"/>
    </location>
</feature>
<dbReference type="FunFam" id="3.40.50.410:FF:000002">
    <property type="entry name" value="Integrin beta"/>
    <property type="match status" value="1"/>
</dbReference>
<dbReference type="GO" id="GO:0007229">
    <property type="term" value="P:integrin-mediated signaling pathway"/>
    <property type="evidence" value="ECO:0007669"/>
    <property type="project" value="UniProtKB-KW"/>
</dbReference>
<keyword evidence="9" id="KW-0677">Repeat</keyword>
<evidence type="ECO:0000259" key="21">
    <source>
        <dbReference type="SMART" id="SM00187"/>
    </source>
</evidence>
<dbReference type="EMBL" id="AMQN01000124">
    <property type="status" value="NOT_ANNOTATED_CDS"/>
    <property type="molecule type" value="Genomic_DNA"/>
</dbReference>
<dbReference type="Gene3D" id="2.60.40.1510">
    <property type="entry name" value="ntegrin, alpha v. Chain A, domain 3"/>
    <property type="match status" value="1"/>
</dbReference>
<dbReference type="FunFam" id="1.20.5.100:FF:000002">
    <property type="entry name" value="Integrin beta"/>
    <property type="match status" value="1"/>
</dbReference>
<keyword evidence="16 18" id="KW-1015">Disulfide bond</keyword>
<feature type="disulfide bond" evidence="18">
    <location>
        <begin position="450"/>
        <end position="459"/>
    </location>
</feature>
<dbReference type="FunFam" id="2.10.25.10:FF:000036">
    <property type="entry name" value="Integrin beta"/>
    <property type="match status" value="1"/>
</dbReference>
<dbReference type="SUPFAM" id="SSF69179">
    <property type="entry name" value="Integrin domains"/>
    <property type="match status" value="1"/>
</dbReference>
<dbReference type="PANTHER" id="PTHR10082:SF60">
    <property type="entry name" value="INTEGRIN BETA-PS"/>
    <property type="match status" value="1"/>
</dbReference>
<feature type="disulfide bond" evidence="18">
    <location>
        <begin position="497"/>
        <end position="514"/>
    </location>
</feature>
<feature type="disulfide bond" evidence="18">
    <location>
        <begin position="445"/>
        <end position="484"/>
    </location>
</feature>
<dbReference type="PROSITE" id="PS00243">
    <property type="entry name" value="I_EGF_1"/>
    <property type="match status" value="2"/>
</dbReference>
<keyword evidence="17" id="KW-0325">Glycoprotein</keyword>
<feature type="domain" description="Integrin beta subunit VWA" evidence="21">
    <location>
        <begin position="3"/>
        <end position="422"/>
    </location>
</feature>
<keyword evidence="6 19" id="KW-0812">Transmembrane</keyword>
<dbReference type="GO" id="GO:0033627">
    <property type="term" value="P:cell adhesion mediated by integrin"/>
    <property type="evidence" value="ECO:0007669"/>
    <property type="project" value="TreeGrafter"/>
</dbReference>
<keyword evidence="8" id="KW-0732">Signal</keyword>
<evidence type="ECO:0000256" key="5">
    <source>
        <dbReference type="ARBA" id="ARBA00022553"/>
    </source>
</evidence>
<dbReference type="InterPro" id="IPR032695">
    <property type="entry name" value="Integrin_dom_sf"/>
</dbReference>
<name>X2BBV3_CAPTE</name>
<dbReference type="GO" id="GO:0005178">
    <property type="term" value="F:integrin binding"/>
    <property type="evidence" value="ECO:0007669"/>
    <property type="project" value="TreeGrafter"/>
</dbReference>
<dbReference type="GO" id="GO:0005925">
    <property type="term" value="C:focal adhesion"/>
    <property type="evidence" value="ECO:0007669"/>
    <property type="project" value="TreeGrafter"/>
</dbReference>
<keyword evidence="3" id="KW-1003">Cell membrane</keyword>
<dbReference type="InterPro" id="IPR036349">
    <property type="entry name" value="Integrin_bsu_tail_dom_sf"/>
</dbReference>
<dbReference type="GO" id="GO:0009986">
    <property type="term" value="C:cell surface"/>
    <property type="evidence" value="ECO:0007669"/>
    <property type="project" value="TreeGrafter"/>
</dbReference>
<evidence type="ECO:0000256" key="16">
    <source>
        <dbReference type="ARBA" id="ARBA00023157"/>
    </source>
</evidence>
<evidence type="ECO:0000313" key="24">
    <source>
        <dbReference type="EnsemblMetazoa" id="CapteP93073"/>
    </source>
</evidence>
<dbReference type="Gene3D" id="3.30.1680.10">
    <property type="entry name" value="ligand-binding face of the semaphorins, domain 2"/>
    <property type="match status" value="1"/>
</dbReference>
<dbReference type="OrthoDB" id="410592at2759"/>
<dbReference type="OMA" id="NCVCGAC"/>
<feature type="disulfide bond" evidence="18">
    <location>
        <begin position="17"/>
        <end position="30"/>
    </location>
</feature>
<dbReference type="Gene3D" id="4.10.1240.30">
    <property type="match status" value="1"/>
</dbReference>
<dbReference type="SUPFAM" id="SSF57196">
    <property type="entry name" value="EGF/Laminin"/>
    <property type="match status" value="1"/>
</dbReference>
<dbReference type="SMART" id="SM01241">
    <property type="entry name" value="Integrin_b_cyt"/>
    <property type="match status" value="1"/>
</dbReference>
<dbReference type="InterPro" id="IPR057243">
    <property type="entry name" value="Integrin_I-EGF_CS"/>
</dbReference>
<keyword evidence="10" id="KW-0106">Calcium</keyword>
<dbReference type="SMART" id="SM00187">
    <property type="entry name" value="INB"/>
    <property type="match status" value="1"/>
</dbReference>
<organism evidence="24 25">
    <name type="scientific">Capitella teleta</name>
    <name type="common">Polychaete worm</name>
    <dbReference type="NCBI Taxonomy" id="283909"/>
    <lineage>
        <taxon>Eukaryota</taxon>
        <taxon>Metazoa</taxon>
        <taxon>Spiralia</taxon>
        <taxon>Lophotrochozoa</taxon>
        <taxon>Annelida</taxon>
        <taxon>Polychaeta</taxon>
        <taxon>Sedentaria</taxon>
        <taxon>Scolecida</taxon>
        <taxon>Capitellidae</taxon>
        <taxon>Capitella</taxon>
    </lineage>
</organism>
<dbReference type="GO" id="GO:0098609">
    <property type="term" value="P:cell-cell adhesion"/>
    <property type="evidence" value="ECO:0007669"/>
    <property type="project" value="TreeGrafter"/>
</dbReference>
<keyword evidence="5" id="KW-0597">Phosphoprotein</keyword>
<dbReference type="EnsemblMetazoa" id="CapteT93073">
    <property type="protein sequence ID" value="CapteP93073"/>
    <property type="gene ID" value="CapteG93073"/>
</dbReference>
<evidence type="ECO:0000259" key="23">
    <source>
        <dbReference type="SMART" id="SM01242"/>
    </source>
</evidence>
<dbReference type="PIRSF" id="PIRSF002512">
    <property type="entry name" value="Integrin_B"/>
    <property type="match status" value="1"/>
</dbReference>
<evidence type="ECO:0000256" key="2">
    <source>
        <dbReference type="ARBA" id="ARBA00007449"/>
    </source>
</evidence>
<feature type="disulfide bond" evidence="18">
    <location>
        <begin position="166"/>
        <end position="169"/>
    </location>
</feature>
<dbReference type="AlphaFoldDB" id="X2BBV3"/>
<evidence type="ECO:0000256" key="6">
    <source>
        <dbReference type="ARBA" id="ARBA00022692"/>
    </source>
</evidence>
<feature type="disulfide bond" evidence="18">
    <location>
        <begin position="7"/>
        <end position="41"/>
    </location>
</feature>
<comment type="similarity">
    <text evidence="2 19">Belongs to the integrin beta chain family.</text>
</comment>
<feature type="disulfide bond" evidence="18">
    <location>
        <begin position="544"/>
        <end position="553"/>
    </location>
</feature>
<feature type="disulfide bond" evidence="18">
    <location>
        <begin position="516"/>
        <end position="521"/>
    </location>
</feature>
<proteinExistence type="inferred from homology"/>
<evidence type="ECO:0000256" key="18">
    <source>
        <dbReference type="PIRSR" id="PIRSR002512-1"/>
    </source>
</evidence>
<dbReference type="InterPro" id="IPR014836">
    <property type="entry name" value="Integrin_bsu_cyt_dom"/>
</dbReference>
<dbReference type="PROSITE" id="PS52047">
    <property type="entry name" value="I_EGF_2"/>
    <property type="match status" value="1"/>
</dbReference>
<keyword evidence="25" id="KW-1185">Reference proteome</keyword>
<dbReference type="GO" id="GO:0016477">
    <property type="term" value="P:cell migration"/>
    <property type="evidence" value="ECO:0007669"/>
    <property type="project" value="TreeGrafter"/>
</dbReference>
<evidence type="ECO:0000256" key="10">
    <source>
        <dbReference type="ARBA" id="ARBA00022837"/>
    </source>
</evidence>
<evidence type="ECO:0000256" key="8">
    <source>
        <dbReference type="ARBA" id="ARBA00022729"/>
    </source>
</evidence>
<dbReference type="Pfam" id="PF23105">
    <property type="entry name" value="EGF_integrin"/>
    <property type="match status" value="1"/>
</dbReference>
<feature type="disulfide bond" evidence="18">
    <location>
        <begin position="584"/>
        <end position="595"/>
    </location>
</feature>
<accession>X2BBV3</accession>
<keyword evidence="14 19" id="KW-0401">Integrin</keyword>
<evidence type="ECO:0000256" key="13">
    <source>
        <dbReference type="ARBA" id="ARBA00022989"/>
    </source>
</evidence>
<feature type="domain" description="Integrin beta subunit tail" evidence="23">
    <location>
        <begin position="605"/>
        <end position="683"/>
    </location>
</feature>
<dbReference type="InterPro" id="IPR012896">
    <property type="entry name" value="Integrin_bsu_tail"/>
</dbReference>
<evidence type="ECO:0000313" key="25">
    <source>
        <dbReference type="Proteomes" id="UP000014760"/>
    </source>
</evidence>
<evidence type="ECO:0000256" key="7">
    <source>
        <dbReference type="ARBA" id="ARBA00022723"/>
    </source>
</evidence>
<dbReference type="HOGENOM" id="CLU_011772_1_0_1"/>
<dbReference type="Proteomes" id="UP000014760">
    <property type="component" value="Unassembled WGS sequence"/>
</dbReference>
<feature type="disulfide bond" evidence="18">
    <location>
        <begin position="579"/>
        <end position="627"/>
    </location>
</feature>
<keyword evidence="15 20" id="KW-0472">Membrane</keyword>
<feature type="transmembrane region" description="Helical" evidence="20">
    <location>
        <begin position="684"/>
        <end position="706"/>
    </location>
</feature>
<dbReference type="SMART" id="SM01242">
    <property type="entry name" value="Integrin_B_tail"/>
    <property type="match status" value="1"/>
</dbReference>
<dbReference type="GO" id="GO:0008305">
    <property type="term" value="C:integrin complex"/>
    <property type="evidence" value="ECO:0007669"/>
    <property type="project" value="TreeGrafter"/>
</dbReference>
<dbReference type="GO" id="GO:0046872">
    <property type="term" value="F:metal ion binding"/>
    <property type="evidence" value="ECO:0007669"/>
    <property type="project" value="UniProtKB-KW"/>
</dbReference>
<keyword evidence="7" id="KW-0479">Metal-binding</keyword>